<dbReference type="PANTHER" id="PTHR20986:SF24">
    <property type="entry name" value="FMRFAMIDE-LIKE NEUROPEPTIDES 1"/>
    <property type="match status" value="1"/>
</dbReference>
<comment type="subcellular location">
    <subcellularLocation>
        <location evidence="1">Secreted</location>
    </subcellularLocation>
</comment>
<evidence type="ECO:0000313" key="8">
    <source>
        <dbReference type="EMBL" id="KJH46104.1"/>
    </source>
</evidence>
<evidence type="ECO:0000256" key="2">
    <source>
        <dbReference type="ARBA" id="ARBA00006356"/>
    </source>
</evidence>
<dbReference type="GO" id="GO:0005576">
    <property type="term" value="C:extracellular region"/>
    <property type="evidence" value="ECO:0007669"/>
    <property type="project" value="UniProtKB-SubCell"/>
</dbReference>
<comment type="similarity">
    <text evidence="2">Belongs to the FARP (FMRFamide related peptide) family.</text>
</comment>
<evidence type="ECO:0000256" key="4">
    <source>
        <dbReference type="ARBA" id="ARBA00022685"/>
    </source>
</evidence>
<reference evidence="8 9" key="1">
    <citation type="submission" date="2013-11" db="EMBL/GenBank/DDBJ databases">
        <title>Draft genome of the bovine lungworm Dictyocaulus viviparus.</title>
        <authorList>
            <person name="Mitreva M."/>
        </authorList>
    </citation>
    <scope>NUCLEOTIDE SEQUENCE [LARGE SCALE GENOMIC DNA]</scope>
    <source>
        <strain evidence="8 9">HannoverDv2000</strain>
    </source>
</reference>
<dbReference type="GO" id="GO:0007218">
    <property type="term" value="P:neuropeptide signaling pathway"/>
    <property type="evidence" value="ECO:0007669"/>
    <property type="project" value="UniProtKB-KW"/>
</dbReference>
<evidence type="ECO:0000256" key="1">
    <source>
        <dbReference type="ARBA" id="ARBA00004613"/>
    </source>
</evidence>
<protein>
    <submittedName>
        <fullName evidence="8">Uncharacterized protein</fullName>
    </submittedName>
</protein>
<dbReference type="OrthoDB" id="5813613at2759"/>
<keyword evidence="3" id="KW-0964">Secreted</keyword>
<evidence type="ECO:0000313" key="9">
    <source>
        <dbReference type="Proteomes" id="UP000053766"/>
    </source>
</evidence>
<keyword evidence="5" id="KW-0027">Amidation</keyword>
<keyword evidence="9" id="KW-1185">Reference proteome</keyword>
<evidence type="ECO:0000256" key="7">
    <source>
        <dbReference type="SAM" id="SignalP"/>
    </source>
</evidence>
<keyword evidence="4" id="KW-0165">Cleavage on pair of basic residues</keyword>
<feature type="chain" id="PRO_5002335884" evidence="7">
    <location>
        <begin position="22"/>
        <end position="170"/>
    </location>
</feature>
<dbReference type="Proteomes" id="UP000053766">
    <property type="component" value="Unassembled WGS sequence"/>
</dbReference>
<evidence type="ECO:0000256" key="6">
    <source>
        <dbReference type="ARBA" id="ARBA00023320"/>
    </source>
</evidence>
<dbReference type="Pfam" id="PF01581">
    <property type="entry name" value="FARP"/>
    <property type="match status" value="6"/>
</dbReference>
<feature type="signal peptide" evidence="7">
    <location>
        <begin position="1"/>
        <end position="21"/>
    </location>
</feature>
<accession>A0A0D8XQN4</accession>
<keyword evidence="6" id="KW-0527">Neuropeptide</keyword>
<gene>
    <name evidence="8" type="ORF">DICVIV_07836</name>
</gene>
<dbReference type="PANTHER" id="PTHR20986">
    <property type="entry name" value="FMRFAMIDE-RELATED PEPTIDES"/>
    <property type="match status" value="1"/>
</dbReference>
<dbReference type="STRING" id="29172.A0A0D8XQN4"/>
<proteinExistence type="inferred from homology"/>
<dbReference type="EMBL" id="KN716369">
    <property type="protein sequence ID" value="KJH46104.1"/>
    <property type="molecule type" value="Genomic_DNA"/>
</dbReference>
<keyword evidence="7" id="KW-0732">Signal</keyword>
<organism evidence="8 9">
    <name type="scientific">Dictyocaulus viviparus</name>
    <name type="common">Bovine lungworm</name>
    <dbReference type="NCBI Taxonomy" id="29172"/>
    <lineage>
        <taxon>Eukaryota</taxon>
        <taxon>Metazoa</taxon>
        <taxon>Ecdysozoa</taxon>
        <taxon>Nematoda</taxon>
        <taxon>Chromadorea</taxon>
        <taxon>Rhabditida</taxon>
        <taxon>Rhabditina</taxon>
        <taxon>Rhabditomorpha</taxon>
        <taxon>Strongyloidea</taxon>
        <taxon>Metastrongylidae</taxon>
        <taxon>Dictyocaulus</taxon>
    </lineage>
</organism>
<dbReference type="InterPro" id="IPR002544">
    <property type="entry name" value="FMRFamid-related_peptide-like"/>
</dbReference>
<dbReference type="AlphaFoldDB" id="A0A0D8XQN4"/>
<reference evidence="9" key="2">
    <citation type="journal article" date="2016" name="Sci. Rep.">
        <title>Dictyocaulus viviparus genome, variome and transcriptome elucidate lungworm biology and support future intervention.</title>
        <authorList>
            <person name="McNulty S.N."/>
            <person name="Strube C."/>
            <person name="Rosa B.A."/>
            <person name="Martin J.C."/>
            <person name="Tyagi R."/>
            <person name="Choi Y.J."/>
            <person name="Wang Q."/>
            <person name="Hallsworth Pepin K."/>
            <person name="Zhang X."/>
            <person name="Ozersky P."/>
            <person name="Wilson R.K."/>
            <person name="Sternberg P.W."/>
            <person name="Gasser R.B."/>
            <person name="Mitreva M."/>
        </authorList>
    </citation>
    <scope>NUCLEOTIDE SEQUENCE [LARGE SCALE GENOMIC DNA]</scope>
    <source>
        <strain evidence="9">HannoverDv2000</strain>
    </source>
</reference>
<evidence type="ECO:0000256" key="5">
    <source>
        <dbReference type="ARBA" id="ARBA00022815"/>
    </source>
</evidence>
<dbReference type="InterPro" id="IPR051041">
    <property type="entry name" value="FMRFamide-related_np"/>
</dbReference>
<sequence>MLTLLQVGLLLALGAVAHVTAECCTSGEQTSFCLVYNMLAPVEQAEVMSYLGDACNGDADEALRLMEKRKPNFMRFGRSVAFGKKGSDPNFLRFGRNQPNFLRFGKASDNPNFLRFAVADQHEDLACSFNWNIAGRAVGDPNFLRFGKRLDDSPNFLRFGRKPNFLRFGK</sequence>
<name>A0A0D8XQN4_DICVI</name>
<evidence type="ECO:0000256" key="3">
    <source>
        <dbReference type="ARBA" id="ARBA00022525"/>
    </source>
</evidence>